<organism evidence="2 3">
    <name type="scientific">Pseudonocardia eucalypti</name>
    <dbReference type="NCBI Taxonomy" id="648755"/>
    <lineage>
        <taxon>Bacteria</taxon>
        <taxon>Bacillati</taxon>
        <taxon>Actinomycetota</taxon>
        <taxon>Actinomycetes</taxon>
        <taxon>Pseudonocardiales</taxon>
        <taxon>Pseudonocardiaceae</taxon>
        <taxon>Pseudonocardia</taxon>
    </lineage>
</organism>
<keyword evidence="1" id="KW-1133">Transmembrane helix</keyword>
<dbReference type="Proteomes" id="UP001428817">
    <property type="component" value="Unassembled WGS sequence"/>
</dbReference>
<keyword evidence="3" id="KW-1185">Reference proteome</keyword>
<evidence type="ECO:0000256" key="1">
    <source>
        <dbReference type="SAM" id="Phobius"/>
    </source>
</evidence>
<comment type="caution">
    <text evidence="2">The sequence shown here is derived from an EMBL/GenBank/DDBJ whole genome shotgun (WGS) entry which is preliminary data.</text>
</comment>
<gene>
    <name evidence="2" type="ORF">GCM10023321_44340</name>
</gene>
<feature type="transmembrane region" description="Helical" evidence="1">
    <location>
        <begin position="59"/>
        <end position="76"/>
    </location>
</feature>
<protein>
    <recommendedName>
        <fullName evidence="4">DUF2244 domain-containing protein</fullName>
    </recommendedName>
</protein>
<keyword evidence="1" id="KW-0472">Membrane</keyword>
<evidence type="ECO:0000313" key="3">
    <source>
        <dbReference type="Proteomes" id="UP001428817"/>
    </source>
</evidence>
<evidence type="ECO:0000313" key="2">
    <source>
        <dbReference type="EMBL" id="GAA5160901.1"/>
    </source>
</evidence>
<feature type="transmembrane region" description="Helical" evidence="1">
    <location>
        <begin position="32"/>
        <end position="53"/>
    </location>
</feature>
<sequence length="174" mass="18930">MGGGGGERVDREMADEVVDTVVWRNTGGSGCLGCATGGLMVGALGMGAGYHFFGLSPNWAFGVLGLGLVGAVLGHLDDRRQPHTAFITRSQVRLTSRTRKRTRLTAELSVRVEHTGDTDEGYNRTTLTLRWPDDTVIMSNQHSPELGRRLGKLFGPDVRVDEEWRELEEPHGGA</sequence>
<name>A0ABP9QFA4_9PSEU</name>
<accession>A0ABP9QFA4</accession>
<reference evidence="3" key="1">
    <citation type="journal article" date="2019" name="Int. J. Syst. Evol. Microbiol.">
        <title>The Global Catalogue of Microorganisms (GCM) 10K type strain sequencing project: providing services to taxonomists for standard genome sequencing and annotation.</title>
        <authorList>
            <consortium name="The Broad Institute Genomics Platform"/>
            <consortium name="The Broad Institute Genome Sequencing Center for Infectious Disease"/>
            <person name="Wu L."/>
            <person name="Ma J."/>
        </authorList>
    </citation>
    <scope>NUCLEOTIDE SEQUENCE [LARGE SCALE GENOMIC DNA]</scope>
    <source>
        <strain evidence="3">JCM 18303</strain>
    </source>
</reference>
<proteinExistence type="predicted"/>
<evidence type="ECO:0008006" key="4">
    <source>
        <dbReference type="Google" id="ProtNLM"/>
    </source>
</evidence>
<dbReference type="EMBL" id="BAABJP010000021">
    <property type="protein sequence ID" value="GAA5160901.1"/>
    <property type="molecule type" value="Genomic_DNA"/>
</dbReference>
<keyword evidence="1" id="KW-0812">Transmembrane</keyword>